<reference evidence="2 3" key="1">
    <citation type="journal article" date="2023" name="Life. Sci Alliance">
        <title>Evolutionary insights into 3D genome organization and epigenetic landscape of Vigna mungo.</title>
        <authorList>
            <person name="Junaid A."/>
            <person name="Singh B."/>
            <person name="Bhatia S."/>
        </authorList>
    </citation>
    <scope>NUCLEOTIDE SEQUENCE [LARGE SCALE GENOMIC DNA]</scope>
    <source>
        <strain evidence="2">Urdbean</strain>
    </source>
</reference>
<accession>A0AAQ3RZ36</accession>
<evidence type="ECO:0000256" key="1">
    <source>
        <dbReference type="SAM" id="MobiDB-lite"/>
    </source>
</evidence>
<dbReference type="EMBL" id="CP144696">
    <property type="protein sequence ID" value="WVZ13329.1"/>
    <property type="molecule type" value="Genomic_DNA"/>
</dbReference>
<proteinExistence type="predicted"/>
<sequence>MWDGKFMEKFVSIDYHLVVPVHDMHESKQEIVTVLVGYLSRMIALRNNNADDDQNKEHAPHPKHCSNYGFTVIVAATITAIAVSMFTTTATVTATEGGECDEAGGEGVCGEVLGEGEDFSDGVGGDGDEDDCGGDGGGDEGGGDDGGGDDGGGDDGGGDNGGGGDGGGDEFDGGEDELSASSGVLSSGVESSGVALSGELLSGEEDIVTVSQNSHEALNYRFRPKICIQKSTLPETPPTNGWTPEKNKWEKCFVSQGRNVPDWKKTGVLNRKKKGNVLHAKKSIIRKELLPFLAGLPSVIPCSAIILLQDSAHSYHILP</sequence>
<dbReference type="AlphaFoldDB" id="A0AAQ3RZ36"/>
<feature type="region of interest" description="Disordered" evidence="1">
    <location>
        <begin position="97"/>
        <end position="189"/>
    </location>
</feature>
<keyword evidence="3" id="KW-1185">Reference proteome</keyword>
<evidence type="ECO:0000313" key="3">
    <source>
        <dbReference type="Proteomes" id="UP001374535"/>
    </source>
</evidence>
<dbReference type="Proteomes" id="UP001374535">
    <property type="component" value="Chromosome 5"/>
</dbReference>
<organism evidence="2 3">
    <name type="scientific">Vigna mungo</name>
    <name type="common">Black gram</name>
    <name type="synonym">Phaseolus mungo</name>
    <dbReference type="NCBI Taxonomy" id="3915"/>
    <lineage>
        <taxon>Eukaryota</taxon>
        <taxon>Viridiplantae</taxon>
        <taxon>Streptophyta</taxon>
        <taxon>Embryophyta</taxon>
        <taxon>Tracheophyta</taxon>
        <taxon>Spermatophyta</taxon>
        <taxon>Magnoliopsida</taxon>
        <taxon>eudicotyledons</taxon>
        <taxon>Gunneridae</taxon>
        <taxon>Pentapetalae</taxon>
        <taxon>rosids</taxon>
        <taxon>fabids</taxon>
        <taxon>Fabales</taxon>
        <taxon>Fabaceae</taxon>
        <taxon>Papilionoideae</taxon>
        <taxon>50 kb inversion clade</taxon>
        <taxon>NPAAA clade</taxon>
        <taxon>indigoferoid/millettioid clade</taxon>
        <taxon>Phaseoleae</taxon>
        <taxon>Vigna</taxon>
    </lineage>
</organism>
<name>A0AAQ3RZ36_VIGMU</name>
<feature type="compositionally biased region" description="Low complexity" evidence="1">
    <location>
        <begin position="179"/>
        <end position="189"/>
    </location>
</feature>
<feature type="compositionally biased region" description="Acidic residues" evidence="1">
    <location>
        <begin position="114"/>
        <end position="157"/>
    </location>
</feature>
<protein>
    <submittedName>
        <fullName evidence="2">Uncharacterized protein</fullName>
    </submittedName>
</protein>
<gene>
    <name evidence="2" type="ORF">V8G54_017859</name>
</gene>
<evidence type="ECO:0000313" key="2">
    <source>
        <dbReference type="EMBL" id="WVZ13329.1"/>
    </source>
</evidence>
<feature type="compositionally biased region" description="Acidic residues" evidence="1">
    <location>
        <begin position="167"/>
        <end position="178"/>
    </location>
</feature>